<evidence type="ECO:0000256" key="8">
    <source>
        <dbReference type="ARBA" id="ARBA00032004"/>
    </source>
</evidence>
<dbReference type="EMBL" id="CP111019">
    <property type="protein sequence ID" value="WAR13307.1"/>
    <property type="molecule type" value="Genomic_DNA"/>
</dbReference>
<evidence type="ECO:0000313" key="10">
    <source>
        <dbReference type="EMBL" id="WAR13307.1"/>
    </source>
</evidence>
<evidence type="ECO:0000256" key="7">
    <source>
        <dbReference type="ARBA" id="ARBA00023242"/>
    </source>
</evidence>
<dbReference type="Proteomes" id="UP001164746">
    <property type="component" value="Chromosome 8"/>
</dbReference>
<evidence type="ECO:0000256" key="5">
    <source>
        <dbReference type="ARBA" id="ARBA00023159"/>
    </source>
</evidence>
<evidence type="ECO:0000256" key="3">
    <source>
        <dbReference type="ARBA" id="ARBA00019617"/>
    </source>
</evidence>
<evidence type="ECO:0000313" key="11">
    <source>
        <dbReference type="Proteomes" id="UP001164746"/>
    </source>
</evidence>
<evidence type="ECO:0000256" key="4">
    <source>
        <dbReference type="ARBA" id="ARBA00023015"/>
    </source>
</evidence>
<comment type="subunit">
    <text evidence="9">Component of the Mediator complex.</text>
</comment>
<accession>A0ABY7EVN3</accession>
<protein>
    <recommendedName>
        <fullName evidence="3 9">Mediator of RNA polymerase II transcription subunit 10</fullName>
    </recommendedName>
    <alternativeName>
        <fullName evidence="8 9">Mediator complex subunit 10</fullName>
    </alternativeName>
</protein>
<evidence type="ECO:0000256" key="9">
    <source>
        <dbReference type="RuleBase" id="RU364146"/>
    </source>
</evidence>
<gene>
    <name evidence="9" type="primary">MED10</name>
    <name evidence="10" type="ORF">MAR_027487</name>
</gene>
<comment type="similarity">
    <text evidence="2 9">Belongs to the Mediator complex subunit 10 family.</text>
</comment>
<dbReference type="Pfam" id="PF09748">
    <property type="entry name" value="Med10"/>
    <property type="match status" value="1"/>
</dbReference>
<comment type="subcellular location">
    <subcellularLocation>
        <location evidence="1 9">Nucleus</location>
    </subcellularLocation>
</comment>
<proteinExistence type="inferred from homology"/>
<reference evidence="10" key="1">
    <citation type="submission" date="2022-11" db="EMBL/GenBank/DDBJ databases">
        <title>Centuries of genome instability and evolution in soft-shell clam transmissible cancer (bioRxiv).</title>
        <authorList>
            <person name="Hart S.F.M."/>
            <person name="Yonemitsu M.A."/>
            <person name="Giersch R.M."/>
            <person name="Beal B.F."/>
            <person name="Arriagada G."/>
            <person name="Davis B.W."/>
            <person name="Ostrander E.A."/>
            <person name="Goff S.P."/>
            <person name="Metzger M.J."/>
        </authorList>
    </citation>
    <scope>NUCLEOTIDE SEQUENCE</scope>
    <source>
        <strain evidence="10">MELC-2E11</strain>
        <tissue evidence="10">Siphon/mantle</tissue>
    </source>
</reference>
<keyword evidence="11" id="KW-1185">Reference proteome</keyword>
<evidence type="ECO:0000256" key="2">
    <source>
        <dbReference type="ARBA" id="ARBA00005389"/>
    </source>
</evidence>
<organism evidence="10 11">
    <name type="scientific">Mya arenaria</name>
    <name type="common">Soft-shell clam</name>
    <dbReference type="NCBI Taxonomy" id="6604"/>
    <lineage>
        <taxon>Eukaryota</taxon>
        <taxon>Metazoa</taxon>
        <taxon>Spiralia</taxon>
        <taxon>Lophotrochozoa</taxon>
        <taxon>Mollusca</taxon>
        <taxon>Bivalvia</taxon>
        <taxon>Autobranchia</taxon>
        <taxon>Heteroconchia</taxon>
        <taxon>Euheterodonta</taxon>
        <taxon>Imparidentia</taxon>
        <taxon>Neoheterodontei</taxon>
        <taxon>Myida</taxon>
        <taxon>Myoidea</taxon>
        <taxon>Myidae</taxon>
        <taxon>Mya</taxon>
    </lineage>
</organism>
<comment type="function">
    <text evidence="9">Component of the Mediator complex, a coactivator involved in the regulated transcription of nearly all RNA polymerase II-dependent genes. Mediator functions as a bridge to convey information from gene-specific regulatory proteins to the basal RNA polymerase II transcription machinery. Mediator is recruited to promoters by direct interactions with regulatory proteins and serves as a scaffold for the assembly of a functional preinitiation complex with RNA polymerase II and the general transcription factors.</text>
</comment>
<name>A0ABY7EVN3_MYAAR</name>
<keyword evidence="7 9" id="KW-0539">Nucleus</keyword>
<sequence>MADRFEALEEQLERFIENTRQLGIIVSDFQPQGQNALNSKLQTMVQGMQEVDKLKGHMQDIHVPLEVFEYIDQGKNPNLYTKHCLEKALAKNEQVKGKIDAFKRFKAMLILELGEVFPVEMANYRAMRNDDRPT</sequence>
<evidence type="ECO:0000256" key="1">
    <source>
        <dbReference type="ARBA" id="ARBA00004123"/>
    </source>
</evidence>
<dbReference type="PANTHER" id="PTHR13345">
    <property type="entry name" value="MEDIATOR OF RNA POLYMERASE II TRANSCRIPTION SUBUNIT 10"/>
    <property type="match status" value="1"/>
</dbReference>
<evidence type="ECO:0000256" key="6">
    <source>
        <dbReference type="ARBA" id="ARBA00023163"/>
    </source>
</evidence>
<keyword evidence="5 9" id="KW-0010">Activator</keyword>
<dbReference type="PANTHER" id="PTHR13345:SF13">
    <property type="entry name" value="MEDIATOR OF RNA POLYMERASE II TRANSCRIPTION SUBUNIT 10"/>
    <property type="match status" value="1"/>
</dbReference>
<dbReference type="InterPro" id="IPR019145">
    <property type="entry name" value="Mediator_Med10"/>
</dbReference>
<keyword evidence="4 9" id="KW-0805">Transcription regulation</keyword>
<keyword evidence="6 9" id="KW-0804">Transcription</keyword>